<dbReference type="NCBIfam" id="TIGR02191">
    <property type="entry name" value="RNaseIII"/>
    <property type="match status" value="1"/>
</dbReference>
<dbReference type="PROSITE" id="PS50142">
    <property type="entry name" value="RNASE_3_2"/>
    <property type="match status" value="1"/>
</dbReference>
<dbReference type="Proteomes" id="UP001215216">
    <property type="component" value="Chromosome"/>
</dbReference>
<feature type="domain" description="DRBM" evidence="9">
    <location>
        <begin position="158"/>
        <end position="227"/>
    </location>
</feature>
<comment type="subunit">
    <text evidence="8">Homodimer.</text>
</comment>
<proteinExistence type="inferred from homology"/>
<keyword evidence="5 8" id="KW-0255">Endonuclease</keyword>
<comment type="catalytic activity">
    <reaction evidence="1 8">
        <text>Endonucleolytic cleavage to 5'-phosphomonoester.</text>
        <dbReference type="EC" id="3.1.26.3"/>
    </reaction>
</comment>
<dbReference type="CDD" id="cd00593">
    <property type="entry name" value="RIBOc"/>
    <property type="match status" value="1"/>
</dbReference>
<dbReference type="InterPro" id="IPR036389">
    <property type="entry name" value="RNase_III_sf"/>
</dbReference>
<dbReference type="SMART" id="SM00535">
    <property type="entry name" value="RIBOc"/>
    <property type="match status" value="1"/>
</dbReference>
<evidence type="ECO:0000256" key="1">
    <source>
        <dbReference type="ARBA" id="ARBA00000109"/>
    </source>
</evidence>
<dbReference type="PROSITE" id="PS50137">
    <property type="entry name" value="DS_RBD"/>
    <property type="match status" value="1"/>
</dbReference>
<dbReference type="Gene3D" id="3.30.160.20">
    <property type="match status" value="1"/>
</dbReference>
<dbReference type="Pfam" id="PF00035">
    <property type="entry name" value="dsrm"/>
    <property type="match status" value="1"/>
</dbReference>
<gene>
    <name evidence="8 11" type="primary">rnc</name>
    <name evidence="11" type="ORF">P7079_03080</name>
</gene>
<dbReference type="InterPro" id="IPR011907">
    <property type="entry name" value="RNase_III"/>
</dbReference>
<dbReference type="HAMAP" id="MF_00104">
    <property type="entry name" value="RNase_III"/>
    <property type="match status" value="1"/>
</dbReference>
<organism evidence="11 12">
    <name type="scientific">Arcanobacterium canis</name>
    <dbReference type="NCBI Taxonomy" id="999183"/>
    <lineage>
        <taxon>Bacteria</taxon>
        <taxon>Bacillati</taxon>
        <taxon>Actinomycetota</taxon>
        <taxon>Actinomycetes</taxon>
        <taxon>Actinomycetales</taxon>
        <taxon>Actinomycetaceae</taxon>
        <taxon>Arcanobacterium</taxon>
    </lineage>
</organism>
<dbReference type="GO" id="GO:0004525">
    <property type="term" value="F:ribonuclease III activity"/>
    <property type="evidence" value="ECO:0007669"/>
    <property type="project" value="UniProtKB-EC"/>
</dbReference>
<dbReference type="InterPro" id="IPR000999">
    <property type="entry name" value="RNase_III_dom"/>
</dbReference>
<comment type="similarity">
    <text evidence="2">Belongs to the ribonuclease III family.</text>
</comment>
<dbReference type="CDD" id="cd10845">
    <property type="entry name" value="DSRM_RNAse_III_family"/>
    <property type="match status" value="1"/>
</dbReference>
<name>A0ABY8FZQ5_9ACTO</name>
<accession>A0ABY8FZQ5</accession>
<dbReference type="EC" id="3.1.26.3" evidence="8"/>
<feature type="binding site" evidence="8">
    <location>
        <position position="44"/>
    </location>
    <ligand>
        <name>Mg(2+)</name>
        <dbReference type="ChEBI" id="CHEBI:18420"/>
    </ligand>
</feature>
<dbReference type="PANTHER" id="PTHR11207:SF0">
    <property type="entry name" value="RIBONUCLEASE 3"/>
    <property type="match status" value="1"/>
</dbReference>
<keyword evidence="4 8" id="KW-0540">Nuclease</keyword>
<dbReference type="SUPFAM" id="SSF54768">
    <property type="entry name" value="dsRNA-binding domain-like"/>
    <property type="match status" value="1"/>
</dbReference>
<feature type="active site" evidence="8">
    <location>
        <position position="48"/>
    </location>
</feature>
<keyword evidence="8" id="KW-0479">Metal-binding</keyword>
<dbReference type="InterPro" id="IPR014720">
    <property type="entry name" value="dsRBD_dom"/>
</dbReference>
<keyword evidence="8" id="KW-0963">Cytoplasm</keyword>
<evidence type="ECO:0000256" key="7">
    <source>
        <dbReference type="ARBA" id="ARBA00022884"/>
    </source>
</evidence>
<keyword evidence="7 8" id="KW-0694">RNA-binding</keyword>
<dbReference type="PROSITE" id="PS00517">
    <property type="entry name" value="RNASE_3_1"/>
    <property type="match status" value="1"/>
</dbReference>
<dbReference type="PANTHER" id="PTHR11207">
    <property type="entry name" value="RIBONUCLEASE III"/>
    <property type="match status" value="1"/>
</dbReference>
<dbReference type="RefSeq" id="WP_278013369.1">
    <property type="nucleotide sequence ID" value="NZ_CP121208.1"/>
</dbReference>
<dbReference type="SUPFAM" id="SSF69065">
    <property type="entry name" value="RNase III domain-like"/>
    <property type="match status" value="1"/>
</dbReference>
<evidence type="ECO:0000256" key="4">
    <source>
        <dbReference type="ARBA" id="ARBA00022722"/>
    </source>
</evidence>
<feature type="binding site" evidence="8">
    <location>
        <position position="120"/>
    </location>
    <ligand>
        <name>Mg(2+)</name>
        <dbReference type="ChEBI" id="CHEBI:18420"/>
    </ligand>
</feature>
<evidence type="ECO:0000259" key="10">
    <source>
        <dbReference type="PROSITE" id="PS50142"/>
    </source>
</evidence>
<feature type="binding site" evidence="8">
    <location>
        <position position="117"/>
    </location>
    <ligand>
        <name>Mg(2+)</name>
        <dbReference type="ChEBI" id="CHEBI:18420"/>
    </ligand>
</feature>
<evidence type="ECO:0000256" key="5">
    <source>
        <dbReference type="ARBA" id="ARBA00022759"/>
    </source>
</evidence>
<keyword evidence="8" id="KW-0460">Magnesium</keyword>
<evidence type="ECO:0000256" key="6">
    <source>
        <dbReference type="ARBA" id="ARBA00022801"/>
    </source>
</evidence>
<keyword evidence="12" id="KW-1185">Reference proteome</keyword>
<keyword evidence="8" id="KW-0698">rRNA processing</keyword>
<comment type="function">
    <text evidence="8">Digests double-stranded RNA. Involved in the processing of primary rRNA transcript to yield the immediate precursors to the large and small rRNAs (23S and 16S). Processes some mRNAs, and tRNAs when they are encoded in the rRNA operon. Processes pre-crRNA and tracrRNA of type II CRISPR loci if present in the organism.</text>
</comment>
<evidence type="ECO:0000259" key="9">
    <source>
        <dbReference type="PROSITE" id="PS50137"/>
    </source>
</evidence>
<evidence type="ECO:0000256" key="2">
    <source>
        <dbReference type="ARBA" id="ARBA00010183"/>
    </source>
</evidence>
<evidence type="ECO:0000313" key="12">
    <source>
        <dbReference type="Proteomes" id="UP001215216"/>
    </source>
</evidence>
<dbReference type="SMART" id="SM00358">
    <property type="entry name" value="DSRM"/>
    <property type="match status" value="1"/>
</dbReference>
<feature type="domain" description="RNase III" evidence="10">
    <location>
        <begin position="21"/>
        <end position="131"/>
    </location>
</feature>
<evidence type="ECO:0000256" key="8">
    <source>
        <dbReference type="HAMAP-Rule" id="MF_00104"/>
    </source>
</evidence>
<sequence length="228" mass="24959">MHRDSSEFDVEAWGAPIDPVLLTQALTHRSWAFEHGDAHNERLEFLGDSILGGVVARRIYLDFARSDEGKMSKIKAASVSERSLAQVARRLHIGDFVRLGKGEERSGGRAKESILSDTVEALIAATYLSSDINVVKDVIERHLLVQIDAASKMGPALDWRTALEELARAKSIKAEISYEIIGTGPDHARSYEAHVFLGGVEYGVGNASSQKMAKLAACENAYHAISER</sequence>
<protein>
    <recommendedName>
        <fullName evidence="8">Ribonuclease 3</fullName>
        <ecNumber evidence="8">3.1.26.3</ecNumber>
    </recommendedName>
    <alternativeName>
        <fullName evidence="8">Ribonuclease III</fullName>
        <shortName evidence="8">RNase III</shortName>
    </alternativeName>
</protein>
<evidence type="ECO:0000256" key="3">
    <source>
        <dbReference type="ARBA" id="ARBA00022664"/>
    </source>
</evidence>
<comment type="cofactor">
    <cofactor evidence="8">
        <name>Mg(2+)</name>
        <dbReference type="ChEBI" id="CHEBI:18420"/>
    </cofactor>
</comment>
<keyword evidence="6 8" id="KW-0378">Hydrolase</keyword>
<dbReference type="Gene3D" id="1.10.1520.10">
    <property type="entry name" value="Ribonuclease III domain"/>
    <property type="match status" value="1"/>
</dbReference>
<keyword evidence="3 8" id="KW-0507">mRNA processing</keyword>
<reference evidence="11 12" key="1">
    <citation type="submission" date="2023-03" db="EMBL/GenBank/DDBJ databases">
        <title>Complete genome of Arcanobacterium canis strain DSM 25104 isolated in 2010 from a canine otitis externa in Germany.</title>
        <authorList>
            <person name="Borowiak M."/>
            <person name="Kreitlow A."/>
            <person name="Malorny B."/>
            <person name="Laemmler C."/>
            <person name="Prenger-Berninghoff E."/>
            <person name="Ploetz M."/>
            <person name="Abdulmawjood A."/>
        </authorList>
    </citation>
    <scope>NUCLEOTIDE SEQUENCE [LARGE SCALE GENOMIC DNA]</scope>
    <source>
        <strain evidence="11 12">DSM 25104</strain>
    </source>
</reference>
<feature type="active site" evidence="8">
    <location>
        <position position="120"/>
    </location>
</feature>
<keyword evidence="8" id="KW-0819">tRNA processing</keyword>
<keyword evidence="8" id="KW-0699">rRNA-binding</keyword>
<comment type="subcellular location">
    <subcellularLocation>
        <location evidence="8">Cytoplasm</location>
    </subcellularLocation>
</comment>
<dbReference type="Pfam" id="PF14622">
    <property type="entry name" value="Ribonucleas_3_3"/>
    <property type="match status" value="1"/>
</dbReference>
<evidence type="ECO:0000313" key="11">
    <source>
        <dbReference type="EMBL" id="WFM83974.1"/>
    </source>
</evidence>
<dbReference type="EMBL" id="CP121208">
    <property type="protein sequence ID" value="WFM83974.1"/>
    <property type="molecule type" value="Genomic_DNA"/>
</dbReference>